<evidence type="ECO:0000259" key="5">
    <source>
        <dbReference type="Pfam" id="PF03330"/>
    </source>
</evidence>
<keyword evidence="7" id="KW-1185">Reference proteome</keyword>
<dbReference type="EC" id="4.2.2.-" evidence="3"/>
<protein>
    <recommendedName>
        <fullName evidence="3">Probable endolytic peptidoglycan transglycosylase RlpA</fullName>
        <ecNumber evidence="3">4.2.2.-</ecNumber>
    </recommendedName>
</protein>
<gene>
    <name evidence="3" type="primary">rlpA</name>
    <name evidence="6" type="ORF">SAMN04488519_104361</name>
</gene>
<dbReference type="SUPFAM" id="SSF50685">
    <property type="entry name" value="Barwin-like endoglucanases"/>
    <property type="match status" value="1"/>
</dbReference>
<dbReference type="InterPro" id="IPR034718">
    <property type="entry name" value="RlpA"/>
</dbReference>
<evidence type="ECO:0000256" key="4">
    <source>
        <dbReference type="RuleBase" id="RU003495"/>
    </source>
</evidence>
<dbReference type="GO" id="GO:0008932">
    <property type="term" value="F:lytic endotransglycosylase activity"/>
    <property type="evidence" value="ECO:0007669"/>
    <property type="project" value="UniProtKB-UniRule"/>
</dbReference>
<dbReference type="PANTHER" id="PTHR34183:SF1">
    <property type="entry name" value="ENDOLYTIC PEPTIDOGLYCAN TRANSGLYCOSYLASE RLPA"/>
    <property type="match status" value="1"/>
</dbReference>
<dbReference type="InterPro" id="IPR009009">
    <property type="entry name" value="RlpA-like_DPBB"/>
</dbReference>
<evidence type="ECO:0000256" key="2">
    <source>
        <dbReference type="ARBA" id="ARBA00023316"/>
    </source>
</evidence>
<dbReference type="Pfam" id="PF03330">
    <property type="entry name" value="DPBB_1"/>
    <property type="match status" value="1"/>
</dbReference>
<comment type="similarity">
    <text evidence="3 4">Belongs to the RlpA family.</text>
</comment>
<accession>A0A1I5FFH3</accession>
<reference evidence="7" key="1">
    <citation type="submission" date="2016-10" db="EMBL/GenBank/DDBJ databases">
        <authorList>
            <person name="Varghese N."/>
            <person name="Submissions S."/>
        </authorList>
    </citation>
    <scope>NUCLEOTIDE SEQUENCE [LARGE SCALE GENOMIC DNA]</scope>
    <source>
        <strain evidence="7">DSM 15282</strain>
    </source>
</reference>
<dbReference type="EMBL" id="FOVW01000004">
    <property type="protein sequence ID" value="SFO22336.1"/>
    <property type="molecule type" value="Genomic_DNA"/>
</dbReference>
<dbReference type="CDD" id="cd22268">
    <property type="entry name" value="DPBB_RlpA-like"/>
    <property type="match status" value="1"/>
</dbReference>
<dbReference type="Proteomes" id="UP000199564">
    <property type="component" value="Unassembled WGS sequence"/>
</dbReference>
<dbReference type="RefSeq" id="WP_091652983.1">
    <property type="nucleotide sequence ID" value="NZ_FOVW01000004.1"/>
</dbReference>
<dbReference type="PANTHER" id="PTHR34183">
    <property type="entry name" value="ENDOLYTIC PEPTIDOGLYCAN TRANSGLYCOSYLASE RLPA"/>
    <property type="match status" value="1"/>
</dbReference>
<keyword evidence="1 3" id="KW-0456">Lyase</keyword>
<dbReference type="HAMAP" id="MF_02071">
    <property type="entry name" value="RlpA"/>
    <property type="match status" value="1"/>
</dbReference>
<evidence type="ECO:0000256" key="1">
    <source>
        <dbReference type="ARBA" id="ARBA00023239"/>
    </source>
</evidence>
<sequence length="168" mass="19628" precursor="true">MRYWVVLLLSIGLSYSAWAQSPDPVRIQTGWASFYGKKFHLRKTANGEIFHMDSLTAAHKYLPFGTWVKVTRVDTRDSVWVRINDRLPKTSRRIIDLSRSAATKLNMRDDGIAEVTVQVSSIEEMNRLFHHFDGDAPGTLRLRWYEEAIHVPERTIDWIWNLVGKWLK</sequence>
<dbReference type="InterPro" id="IPR036908">
    <property type="entry name" value="RlpA-like_sf"/>
</dbReference>
<dbReference type="AlphaFoldDB" id="A0A1I5FFH3"/>
<dbReference type="NCBIfam" id="TIGR00413">
    <property type="entry name" value="rlpA"/>
    <property type="match status" value="1"/>
</dbReference>
<keyword evidence="6" id="KW-0449">Lipoprotein</keyword>
<proteinExistence type="inferred from homology"/>
<keyword evidence="2 3" id="KW-0961">Cell wall biogenesis/degradation</keyword>
<feature type="chain" id="PRO_5011802922" description="Probable endolytic peptidoglycan transglycosylase RlpA" evidence="3">
    <location>
        <begin position="20"/>
        <end position="168"/>
    </location>
</feature>
<evidence type="ECO:0000313" key="6">
    <source>
        <dbReference type="EMBL" id="SFO22336.1"/>
    </source>
</evidence>
<feature type="domain" description="RlpA-like protein double-psi beta-barrel" evidence="5">
    <location>
        <begin position="28"/>
        <end position="116"/>
    </location>
</feature>
<organism evidence="6 7">
    <name type="scientific">Algoriphagus ornithinivorans</name>
    <dbReference type="NCBI Taxonomy" id="226506"/>
    <lineage>
        <taxon>Bacteria</taxon>
        <taxon>Pseudomonadati</taxon>
        <taxon>Bacteroidota</taxon>
        <taxon>Cytophagia</taxon>
        <taxon>Cytophagales</taxon>
        <taxon>Cyclobacteriaceae</taxon>
        <taxon>Algoriphagus</taxon>
    </lineage>
</organism>
<dbReference type="GO" id="GO:0071555">
    <property type="term" value="P:cell wall organization"/>
    <property type="evidence" value="ECO:0007669"/>
    <property type="project" value="UniProtKB-KW"/>
</dbReference>
<dbReference type="GO" id="GO:0000270">
    <property type="term" value="P:peptidoglycan metabolic process"/>
    <property type="evidence" value="ECO:0007669"/>
    <property type="project" value="UniProtKB-UniRule"/>
</dbReference>
<keyword evidence="3" id="KW-0732">Signal</keyword>
<name>A0A1I5FFH3_9BACT</name>
<evidence type="ECO:0000313" key="7">
    <source>
        <dbReference type="Proteomes" id="UP000199564"/>
    </source>
</evidence>
<dbReference type="InterPro" id="IPR012997">
    <property type="entry name" value="RplA"/>
</dbReference>
<evidence type="ECO:0000256" key="3">
    <source>
        <dbReference type="HAMAP-Rule" id="MF_02071"/>
    </source>
</evidence>
<feature type="signal peptide" evidence="3">
    <location>
        <begin position="1"/>
        <end position="19"/>
    </location>
</feature>
<comment type="function">
    <text evidence="3">Lytic transglycosylase with a strong preference for naked glycan strands that lack stem peptides.</text>
</comment>
<dbReference type="STRING" id="226506.SAMN04488519_104361"/>
<dbReference type="Gene3D" id="2.40.40.10">
    <property type="entry name" value="RlpA-like domain"/>
    <property type="match status" value="1"/>
</dbReference>